<dbReference type="Pfam" id="PF14604">
    <property type="entry name" value="SH3_9"/>
    <property type="match status" value="1"/>
</dbReference>
<dbReference type="InterPro" id="IPR036028">
    <property type="entry name" value="SH3-like_dom_sf"/>
</dbReference>
<sequence length="384" mass="43649">MPGFVEEEEDMGENTEASLRTSDIKERLNRLLANRHSTGSSMAGIFGPIPYSYRSRARSLARALSLAVPLQGESPHRYVESEVTIHYRSPVRSEAKEVFSEEELARRQAEAMRRIYQEERRRKYLQELQDMNSRRHTDNFTPSQKSPISLNRYDDFLDDISKSKVRDQTPEPKLVARALYNFAGQTSSEGQARAKFNFIAQTHLELSLIKGEMVVLTRRVDDNWFEGRIGAKKGIFPVSYVEVLQEPGERPLTPSTPVNKPVTSPASHSVLVNGSSCSKQPKYPHTSSYYKTSSPGHYATLPRQSHQPTSTLPAVNQTLHIDTHSDPVPYRALYNYRPQNDDELELVEGDTVYVMEKCDDGWYVGSSERSGYFGTFPGNYVERI</sequence>
<keyword evidence="1 3" id="KW-0728">SH3 domain</keyword>
<dbReference type="SUPFAM" id="SSF50044">
    <property type="entry name" value="SH3-domain"/>
    <property type="match status" value="2"/>
</dbReference>
<dbReference type="PANTHER" id="PTHR14167">
    <property type="entry name" value="SH3 DOMAIN-CONTAINING"/>
    <property type="match status" value="1"/>
</dbReference>
<organism evidence="6">
    <name type="scientific">Timema cristinae</name>
    <name type="common">Walking stick</name>
    <dbReference type="NCBI Taxonomy" id="61476"/>
    <lineage>
        <taxon>Eukaryota</taxon>
        <taxon>Metazoa</taxon>
        <taxon>Ecdysozoa</taxon>
        <taxon>Arthropoda</taxon>
        <taxon>Hexapoda</taxon>
        <taxon>Insecta</taxon>
        <taxon>Pterygota</taxon>
        <taxon>Neoptera</taxon>
        <taxon>Polyneoptera</taxon>
        <taxon>Phasmatodea</taxon>
        <taxon>Timematodea</taxon>
        <taxon>Timematoidea</taxon>
        <taxon>Timematidae</taxon>
        <taxon>Timema</taxon>
    </lineage>
</organism>
<dbReference type="InterPro" id="IPR001452">
    <property type="entry name" value="SH3_domain"/>
</dbReference>
<dbReference type="Pfam" id="PF07653">
    <property type="entry name" value="SH3_2"/>
    <property type="match status" value="1"/>
</dbReference>
<feature type="compositionally biased region" description="Polar residues" evidence="4">
    <location>
        <begin position="253"/>
        <end position="295"/>
    </location>
</feature>
<dbReference type="PANTHER" id="PTHR14167:SF116">
    <property type="entry name" value="CAP, ISOFORM AC"/>
    <property type="match status" value="1"/>
</dbReference>
<evidence type="ECO:0000256" key="1">
    <source>
        <dbReference type="ARBA" id="ARBA00022443"/>
    </source>
</evidence>
<dbReference type="CDD" id="cd11780">
    <property type="entry name" value="SH3_Sorbs_3"/>
    <property type="match status" value="1"/>
</dbReference>
<dbReference type="PRINTS" id="PR00452">
    <property type="entry name" value="SH3DOMAIN"/>
</dbReference>
<feature type="domain" description="SH3" evidence="5">
    <location>
        <begin position="325"/>
        <end position="384"/>
    </location>
</feature>
<dbReference type="FunFam" id="2.30.30.40:FF:000001">
    <property type="entry name" value="Sorbin and SH3 domain-containing protein 1 isoform 2"/>
    <property type="match status" value="1"/>
</dbReference>
<evidence type="ECO:0000259" key="5">
    <source>
        <dbReference type="PROSITE" id="PS50002"/>
    </source>
</evidence>
<dbReference type="InterPro" id="IPR050384">
    <property type="entry name" value="Endophilin_SH3RF"/>
</dbReference>
<evidence type="ECO:0000256" key="3">
    <source>
        <dbReference type="PROSITE-ProRule" id="PRU00192"/>
    </source>
</evidence>
<evidence type="ECO:0000313" key="6">
    <source>
        <dbReference type="EMBL" id="CAD7399986.1"/>
    </source>
</evidence>
<dbReference type="PROSITE" id="PS50002">
    <property type="entry name" value="SH3"/>
    <property type="match status" value="2"/>
</dbReference>
<feature type="region of interest" description="Disordered" evidence="4">
    <location>
        <begin position="248"/>
        <end position="310"/>
    </location>
</feature>
<dbReference type="Gene3D" id="2.30.30.40">
    <property type="entry name" value="SH3 Domains"/>
    <property type="match status" value="2"/>
</dbReference>
<dbReference type="SMART" id="SM00326">
    <property type="entry name" value="SH3"/>
    <property type="match status" value="2"/>
</dbReference>
<evidence type="ECO:0000256" key="2">
    <source>
        <dbReference type="ARBA" id="ARBA00022737"/>
    </source>
</evidence>
<protein>
    <recommendedName>
        <fullName evidence="5">SH3 domain-containing protein</fullName>
    </recommendedName>
</protein>
<gene>
    <name evidence="6" type="ORF">TCEB3V08_LOCUS5298</name>
</gene>
<accession>A0A7R9GX49</accession>
<keyword evidence="2" id="KW-0677">Repeat</keyword>
<reference evidence="6" key="1">
    <citation type="submission" date="2020-11" db="EMBL/GenBank/DDBJ databases">
        <authorList>
            <person name="Tran Van P."/>
        </authorList>
    </citation>
    <scope>NUCLEOTIDE SEQUENCE</scope>
</reference>
<dbReference type="CDD" id="cd11782">
    <property type="entry name" value="SH3_Sorbs_2"/>
    <property type="match status" value="1"/>
</dbReference>
<dbReference type="PRINTS" id="PR00499">
    <property type="entry name" value="P67PHOX"/>
</dbReference>
<dbReference type="AlphaFoldDB" id="A0A7R9GX49"/>
<feature type="domain" description="SH3" evidence="5">
    <location>
        <begin position="187"/>
        <end position="246"/>
    </location>
</feature>
<proteinExistence type="predicted"/>
<dbReference type="EMBL" id="OC317975">
    <property type="protein sequence ID" value="CAD7399986.1"/>
    <property type="molecule type" value="Genomic_DNA"/>
</dbReference>
<evidence type="ECO:0000256" key="4">
    <source>
        <dbReference type="SAM" id="MobiDB-lite"/>
    </source>
</evidence>
<name>A0A7R9GX49_TIMCR</name>